<evidence type="ECO:0000259" key="3">
    <source>
        <dbReference type="Pfam" id="PF07992"/>
    </source>
</evidence>
<keyword evidence="2" id="KW-0274">FAD</keyword>
<dbReference type="PANTHER" id="PTHR43755:SF1">
    <property type="entry name" value="FAD-DEPENDENT PYRIDINE NUCLEOTIDE-DISULPHIDE OXIDOREDUCTASE"/>
    <property type="match status" value="1"/>
</dbReference>
<evidence type="ECO:0000313" key="6">
    <source>
        <dbReference type="EMBL" id="BBP46456.1"/>
    </source>
</evidence>
<protein>
    <submittedName>
        <fullName evidence="6">Cytochrome c</fullName>
    </submittedName>
</protein>
<evidence type="ECO:0000256" key="2">
    <source>
        <dbReference type="ARBA" id="ARBA00022827"/>
    </source>
</evidence>
<dbReference type="InterPro" id="IPR037092">
    <property type="entry name" value="FlavoCytC_S_DH_flav-bd_sf"/>
</dbReference>
<dbReference type="Proteomes" id="UP000501726">
    <property type="component" value="Chromosome"/>
</dbReference>
<dbReference type="InterPro" id="IPR006311">
    <property type="entry name" value="TAT_signal"/>
</dbReference>
<dbReference type="InterPro" id="IPR016156">
    <property type="entry name" value="FAD/NAD-linked_Rdtase_dimer_sf"/>
</dbReference>
<dbReference type="Pfam" id="PF21706">
    <property type="entry name" value="FCSD_central"/>
    <property type="match status" value="1"/>
</dbReference>
<dbReference type="KEGG" id="tse:THMIRHAS_18290"/>
<dbReference type="Gene3D" id="3.90.760.10">
    <property type="entry name" value="Flavocytochrome c sulphide dehydrogenase, flavin-binding domain"/>
    <property type="match status" value="1"/>
</dbReference>
<dbReference type="GO" id="GO:0050660">
    <property type="term" value="F:flavin adenine dinucleotide binding"/>
    <property type="evidence" value="ECO:0007669"/>
    <property type="project" value="InterPro"/>
</dbReference>
<gene>
    <name evidence="6" type="primary">fccB-2_1</name>
    <name evidence="6" type="ORF">THMIRHAS_18290</name>
</gene>
<evidence type="ECO:0000259" key="4">
    <source>
        <dbReference type="Pfam" id="PF09242"/>
    </source>
</evidence>
<dbReference type="AlphaFoldDB" id="A0A6F8PWI5"/>
<dbReference type="InterPro" id="IPR023753">
    <property type="entry name" value="FAD/NAD-binding_dom"/>
</dbReference>
<evidence type="ECO:0000256" key="1">
    <source>
        <dbReference type="ARBA" id="ARBA00022630"/>
    </source>
</evidence>
<dbReference type="GO" id="GO:0016491">
    <property type="term" value="F:oxidoreductase activity"/>
    <property type="evidence" value="ECO:0007669"/>
    <property type="project" value="InterPro"/>
</dbReference>
<dbReference type="InterPro" id="IPR015323">
    <property type="entry name" value="FlavoCytC_S_DH_flav-bd"/>
</dbReference>
<accession>A0A6F8PWI5</accession>
<dbReference type="Pfam" id="PF09242">
    <property type="entry name" value="FCSD-flav_bind"/>
    <property type="match status" value="1"/>
</dbReference>
<dbReference type="PANTHER" id="PTHR43755">
    <property type="match status" value="1"/>
</dbReference>
<feature type="domain" description="Flavocytochrome c sulphide dehydrogenase flavin-binding" evidence="4">
    <location>
        <begin position="365"/>
        <end position="431"/>
    </location>
</feature>
<dbReference type="RefSeq" id="WP_173273064.1">
    <property type="nucleotide sequence ID" value="NZ_AP021889.1"/>
</dbReference>
<name>A0A6F8PWI5_9GAMM</name>
<dbReference type="InterPro" id="IPR049386">
    <property type="entry name" value="FCSD_central"/>
</dbReference>
<evidence type="ECO:0000313" key="7">
    <source>
        <dbReference type="Proteomes" id="UP000501726"/>
    </source>
</evidence>
<keyword evidence="7" id="KW-1185">Reference proteome</keyword>
<feature type="domain" description="Sulfide dehydrogenase [flavocytochrome c] flavoprotein chain central" evidence="5">
    <location>
        <begin position="168"/>
        <end position="289"/>
    </location>
</feature>
<dbReference type="Gene3D" id="3.50.50.60">
    <property type="entry name" value="FAD/NAD(P)-binding domain"/>
    <property type="match status" value="2"/>
</dbReference>
<dbReference type="SUPFAM" id="SSF55424">
    <property type="entry name" value="FAD/NAD-linked reductases, dimerisation (C-terminal) domain"/>
    <property type="match status" value="1"/>
</dbReference>
<dbReference type="PROSITE" id="PS51318">
    <property type="entry name" value="TAT"/>
    <property type="match status" value="1"/>
</dbReference>
<reference evidence="7" key="1">
    <citation type="submission" date="2019-11" db="EMBL/GenBank/DDBJ databases">
        <title>Isolation and characterization of two novel species in the genus Thiomicrorhabdus.</title>
        <authorList>
            <person name="Mochizuki J."/>
            <person name="Kojima H."/>
            <person name="Fukui M."/>
        </authorList>
    </citation>
    <scope>NUCLEOTIDE SEQUENCE [LARGE SCALE GENOMIC DNA]</scope>
    <source>
        <strain evidence="7">aks77</strain>
    </source>
</reference>
<dbReference type="InterPro" id="IPR036188">
    <property type="entry name" value="FAD/NAD-bd_sf"/>
</dbReference>
<dbReference type="EMBL" id="AP021889">
    <property type="protein sequence ID" value="BBP46456.1"/>
    <property type="molecule type" value="Genomic_DNA"/>
</dbReference>
<dbReference type="Pfam" id="PF07992">
    <property type="entry name" value="Pyr_redox_2"/>
    <property type="match status" value="1"/>
</dbReference>
<evidence type="ECO:0000259" key="5">
    <source>
        <dbReference type="Pfam" id="PF21706"/>
    </source>
</evidence>
<keyword evidence="1" id="KW-0285">Flavoprotein</keyword>
<dbReference type="InterPro" id="IPR052541">
    <property type="entry name" value="SQRD"/>
</dbReference>
<proteinExistence type="predicted"/>
<organism evidence="6 7">
    <name type="scientific">Thiosulfatimonas sediminis</name>
    <dbReference type="NCBI Taxonomy" id="2675054"/>
    <lineage>
        <taxon>Bacteria</taxon>
        <taxon>Pseudomonadati</taxon>
        <taxon>Pseudomonadota</taxon>
        <taxon>Gammaproteobacteria</taxon>
        <taxon>Thiotrichales</taxon>
        <taxon>Piscirickettsiaceae</taxon>
        <taxon>Thiosulfatimonas</taxon>
    </lineage>
</organism>
<dbReference type="SUPFAM" id="SSF51905">
    <property type="entry name" value="FAD/NAD(P)-binding domain"/>
    <property type="match status" value="2"/>
</dbReference>
<feature type="domain" description="FAD/NAD(P)-binding" evidence="3">
    <location>
        <begin position="36"/>
        <end position="151"/>
    </location>
</feature>
<sequence length="432" mass="47958">MNNLSRRELMKRFGAAGLSMGLFGASKEAWSKTAPHVVIVGGGIGGVSAAKYLRILDKNVKITIIEPNLEYVFCPGSNEVLNDFVSIEDLTVNYENIKSRYAVNIVTDLATDIDYSGKRVKTKANGYIHYDKLIVAPGPDYKFGDIEGYSKELAQGDFPHAWKAGPQTLKLREQIHNMPKGGVVAISSPPMPYRCPPAPYERASFIAEWLSHHNPTAKVLILDSKNSFTFRTHYIDYWTKKRGFGTKDAMIEWVPAEKGGRVTQLDAANKTLVTADGERIQADVINIIPAHTAAKFTHDTGLSQGNEWVPIDPMDYRSRVDQDVYVVGDATESSPMVKTGYLASNHSKAVAQSIVNSFVGKPPVQPLYTNNCVALAGEDYGMTITDTFRVQNGKIVKQYGHQSTELDNDALHHIRASLAMNWQRAFRRDIFE</sequence>